<feature type="domain" description="HTH myb-type" evidence="3">
    <location>
        <begin position="140"/>
        <end position="187"/>
    </location>
</feature>
<evidence type="ECO:0000313" key="5">
    <source>
        <dbReference type="Proteomes" id="UP000019376"/>
    </source>
</evidence>
<dbReference type="GO" id="GO:0000981">
    <property type="term" value="F:DNA-binding transcription factor activity, RNA polymerase II-specific"/>
    <property type="evidence" value="ECO:0007669"/>
    <property type="project" value="TreeGrafter"/>
</dbReference>
<protein>
    <submittedName>
        <fullName evidence="4">Uncharacterized protein</fullName>
    </submittedName>
</protein>
<evidence type="ECO:0000259" key="3">
    <source>
        <dbReference type="PROSITE" id="PS51294"/>
    </source>
</evidence>
<dbReference type="PANTHER" id="PTHR45614">
    <property type="entry name" value="MYB PROTEIN-RELATED"/>
    <property type="match status" value="1"/>
</dbReference>
<accession>S7ZVM1</accession>
<dbReference type="PhylomeDB" id="S7ZVM1"/>
<dbReference type="SMART" id="SM00717">
    <property type="entry name" value="SANT"/>
    <property type="match status" value="3"/>
</dbReference>
<dbReference type="InterPro" id="IPR009057">
    <property type="entry name" value="Homeodomain-like_sf"/>
</dbReference>
<feature type="domain" description="HTH myb-type" evidence="3">
    <location>
        <begin position="84"/>
        <end position="136"/>
    </location>
</feature>
<feature type="domain" description="Myb-like" evidence="2">
    <location>
        <begin position="3"/>
        <end position="81"/>
    </location>
</feature>
<feature type="domain" description="Myb-like" evidence="2">
    <location>
        <begin position="82"/>
        <end position="132"/>
    </location>
</feature>
<name>S7ZVM1_PENO1</name>
<dbReference type="OrthoDB" id="2143914at2759"/>
<dbReference type="PANTHER" id="PTHR45614:SF265">
    <property type="entry name" value="MYB-LIKE DOMAIN-CONTAINING PROTEIN-RELATED"/>
    <property type="match status" value="1"/>
</dbReference>
<dbReference type="AlphaFoldDB" id="S7ZVM1"/>
<organism evidence="4 5">
    <name type="scientific">Penicillium oxalicum (strain 114-2 / CGMCC 5302)</name>
    <name type="common">Penicillium decumbens</name>
    <dbReference type="NCBI Taxonomy" id="933388"/>
    <lineage>
        <taxon>Eukaryota</taxon>
        <taxon>Fungi</taxon>
        <taxon>Dikarya</taxon>
        <taxon>Ascomycota</taxon>
        <taxon>Pezizomycotina</taxon>
        <taxon>Eurotiomycetes</taxon>
        <taxon>Eurotiomycetidae</taxon>
        <taxon>Eurotiales</taxon>
        <taxon>Aspergillaceae</taxon>
        <taxon>Penicillium</taxon>
    </lineage>
</organism>
<dbReference type="Pfam" id="PF00249">
    <property type="entry name" value="Myb_DNA-binding"/>
    <property type="match status" value="3"/>
</dbReference>
<dbReference type="Proteomes" id="UP000019376">
    <property type="component" value="Unassembled WGS sequence"/>
</dbReference>
<dbReference type="InterPro" id="IPR001005">
    <property type="entry name" value="SANT/Myb"/>
</dbReference>
<proteinExistence type="predicted"/>
<dbReference type="PROSITE" id="PS50090">
    <property type="entry name" value="MYB_LIKE"/>
    <property type="match status" value="3"/>
</dbReference>
<dbReference type="HOGENOM" id="CLU_028567_26_0_1"/>
<reference evidence="4 5" key="1">
    <citation type="journal article" date="2013" name="PLoS ONE">
        <title>Genomic and secretomic analyses reveal unique features of the lignocellulolytic enzyme system of Penicillium decumbens.</title>
        <authorList>
            <person name="Liu G."/>
            <person name="Zhang L."/>
            <person name="Wei X."/>
            <person name="Zou G."/>
            <person name="Qin Y."/>
            <person name="Ma L."/>
            <person name="Li J."/>
            <person name="Zheng H."/>
            <person name="Wang S."/>
            <person name="Wang C."/>
            <person name="Xun L."/>
            <person name="Zhao G.-P."/>
            <person name="Zhou Z."/>
            <person name="Qu Y."/>
        </authorList>
    </citation>
    <scope>NUCLEOTIDE SEQUENCE [LARGE SCALE GENOMIC DNA]</scope>
    <source>
        <strain evidence="5">114-2 / CGMCC 5302</strain>
    </source>
</reference>
<dbReference type="eggNOG" id="KOG0048">
    <property type="taxonomic scope" value="Eukaryota"/>
</dbReference>
<gene>
    <name evidence="4" type="ORF">PDE_09744</name>
</gene>
<dbReference type="GO" id="GO:0045944">
    <property type="term" value="P:positive regulation of transcription by RNA polymerase II"/>
    <property type="evidence" value="ECO:0007669"/>
    <property type="project" value="TreeGrafter"/>
</dbReference>
<feature type="domain" description="Myb-like" evidence="2">
    <location>
        <begin position="133"/>
        <end position="179"/>
    </location>
</feature>
<dbReference type="CDD" id="cd00167">
    <property type="entry name" value="SANT"/>
    <property type="match status" value="3"/>
</dbReference>
<dbReference type="GO" id="GO:0005634">
    <property type="term" value="C:nucleus"/>
    <property type="evidence" value="ECO:0007669"/>
    <property type="project" value="TreeGrafter"/>
</dbReference>
<dbReference type="STRING" id="933388.S7ZVM1"/>
<dbReference type="PROSITE" id="PS51294">
    <property type="entry name" value="HTH_MYB"/>
    <property type="match status" value="2"/>
</dbReference>
<dbReference type="Gene3D" id="1.10.10.60">
    <property type="entry name" value="Homeodomain-like"/>
    <property type="match status" value="3"/>
</dbReference>
<dbReference type="GO" id="GO:0000978">
    <property type="term" value="F:RNA polymerase II cis-regulatory region sequence-specific DNA binding"/>
    <property type="evidence" value="ECO:0007669"/>
    <property type="project" value="TreeGrafter"/>
</dbReference>
<dbReference type="GO" id="GO:0000278">
    <property type="term" value="P:mitotic cell cycle"/>
    <property type="evidence" value="ECO:0007669"/>
    <property type="project" value="TreeGrafter"/>
</dbReference>
<evidence type="ECO:0000259" key="2">
    <source>
        <dbReference type="PROSITE" id="PS50090"/>
    </source>
</evidence>
<dbReference type="InterPro" id="IPR050560">
    <property type="entry name" value="MYB_TF"/>
</dbReference>
<evidence type="ECO:0000313" key="4">
    <source>
        <dbReference type="EMBL" id="EPS34780.1"/>
    </source>
</evidence>
<dbReference type="InterPro" id="IPR017930">
    <property type="entry name" value="Myb_dom"/>
</dbReference>
<feature type="region of interest" description="Disordered" evidence="1">
    <location>
        <begin position="187"/>
        <end position="210"/>
    </location>
</feature>
<keyword evidence="5" id="KW-1185">Reference proteome</keyword>
<dbReference type="SUPFAM" id="SSF46689">
    <property type="entry name" value="Homeodomain-like"/>
    <property type="match status" value="2"/>
</dbReference>
<sequence length="236" mass="27296">MLQTTRERRWWTSQEDDILKNAAQAQCNNPDELVGNVTIFDTEADLHPTAHKPGSVQNWNDIALLLPGRTNKDCRKRWSKIQTDIQKGVWKRDEDERLRHAVQQLGFKWSRVAAMVRCRNADQCAKRWQQVLRPDLNHMSWTPEEDEKLLAAIKTYDNNWKQISLAEFPDRSTHDIRNRSRLLDRRSRNASDVGSIPEQLRTPSSKGDEMMICGDETTDNDIGTFDGSAECEYVDG</sequence>
<dbReference type="EMBL" id="KB644415">
    <property type="protein sequence ID" value="EPS34780.1"/>
    <property type="molecule type" value="Genomic_DNA"/>
</dbReference>
<evidence type="ECO:0000256" key="1">
    <source>
        <dbReference type="SAM" id="MobiDB-lite"/>
    </source>
</evidence>